<comment type="similarity">
    <text evidence="1">Belongs to the short-chain dehydrogenases/reductases (SDR) family.</text>
</comment>
<dbReference type="InterPro" id="IPR002347">
    <property type="entry name" value="SDR_fam"/>
</dbReference>
<sequence length="324" mass="34400">MTDHQQPAGSGFGARSTASDVLADVDLSGRRAIVTGGHSGLGLETTRALTGAGAEVIVAARDSAAARTATADLANVTVASLDLGDLASVRRFAERVCERGDRIDMLINNAGIMACPETRLGPGWEAHFAVNHLGHFALTNLLWPLLGDGARVVSVSSAGHQYSAMRWQDLQFRRGYDRWLAYAQSKTANALFAVHLDRIGRDRGIRAFSIHPGKIFTPLLRHVSRAEMIEAGWIDSEGNPADPTFKTPAQGAATQVWAATSPLLDGLGGLYCEDCDVAERNETAEATLEGVKGYAIDANAASRLWDLSAAMTGIGASQGRFQQG</sequence>
<evidence type="ECO:0000313" key="3">
    <source>
        <dbReference type="EMBL" id="WWA46794.1"/>
    </source>
</evidence>
<dbReference type="EMBL" id="CP144918">
    <property type="protein sequence ID" value="WWA46794.1"/>
    <property type="molecule type" value="Genomic_DNA"/>
</dbReference>
<evidence type="ECO:0000256" key="1">
    <source>
        <dbReference type="ARBA" id="ARBA00006484"/>
    </source>
</evidence>
<dbReference type="InterPro" id="IPR036291">
    <property type="entry name" value="NAD(P)-bd_dom_sf"/>
</dbReference>
<dbReference type="PRINTS" id="PR00081">
    <property type="entry name" value="GDHRDH"/>
</dbReference>
<accession>A0ABZ2D1N3</accession>
<dbReference type="Gene3D" id="3.40.50.720">
    <property type="entry name" value="NAD(P)-binding Rossmann-like Domain"/>
    <property type="match status" value="1"/>
</dbReference>
<dbReference type="NCBIfam" id="NF004845">
    <property type="entry name" value="PRK06196.1"/>
    <property type="match status" value="1"/>
</dbReference>
<dbReference type="RefSeq" id="WP_338445690.1">
    <property type="nucleotide sequence ID" value="NZ_CP144918.1"/>
</dbReference>
<protein>
    <submittedName>
        <fullName evidence="3">SDR family NAD(P)-dependent oxidoreductase</fullName>
    </submittedName>
</protein>
<dbReference type="Proteomes" id="UP001335183">
    <property type="component" value="Chromosome"/>
</dbReference>
<dbReference type="PANTHER" id="PTHR24320:SF148">
    <property type="entry name" value="NAD(P)-BINDING ROSSMANN-FOLD SUPERFAMILY PROTEIN"/>
    <property type="match status" value="1"/>
</dbReference>
<dbReference type="Pfam" id="PF00106">
    <property type="entry name" value="adh_short"/>
    <property type="match status" value="1"/>
</dbReference>
<keyword evidence="4" id="KW-1185">Reference proteome</keyword>
<dbReference type="SUPFAM" id="SSF51735">
    <property type="entry name" value="NAD(P)-binding Rossmann-fold domains"/>
    <property type="match status" value="1"/>
</dbReference>
<organism evidence="3 4">
    <name type="scientific">Pelagerythrobacter marensis</name>
    <dbReference type="NCBI Taxonomy" id="543877"/>
    <lineage>
        <taxon>Bacteria</taxon>
        <taxon>Pseudomonadati</taxon>
        <taxon>Pseudomonadota</taxon>
        <taxon>Alphaproteobacteria</taxon>
        <taxon>Sphingomonadales</taxon>
        <taxon>Erythrobacteraceae</taxon>
        <taxon>Pelagerythrobacter</taxon>
    </lineage>
</organism>
<gene>
    <name evidence="3" type="ORF">V5F89_11010</name>
</gene>
<proteinExistence type="inferred from homology"/>
<name>A0ABZ2D1N3_9SPHN</name>
<keyword evidence="2" id="KW-0560">Oxidoreductase</keyword>
<dbReference type="PANTHER" id="PTHR24320">
    <property type="entry name" value="RETINOL DEHYDROGENASE"/>
    <property type="match status" value="1"/>
</dbReference>
<evidence type="ECO:0000313" key="4">
    <source>
        <dbReference type="Proteomes" id="UP001335183"/>
    </source>
</evidence>
<reference evidence="3 4" key="1">
    <citation type="submission" date="2024-02" db="EMBL/GenBank/DDBJ databases">
        <title>The whole genome sequence of five bacterial samples isolated from Abu Dhabi Sabkha-shore region.</title>
        <authorList>
            <person name="Sudalaimuthuasari N."/>
            <person name="Sarfraz B."/>
            <person name="Tuyisabe J.D."/>
            <person name="Mugisha Ntwali L.D.M."/>
            <person name="Ali A.I.A.A."/>
            <person name="Almansoori S.Z.A."/>
            <person name="Alajami H.S.A."/>
            <person name="Almeqbaali A.A.S."/>
            <person name="Kundu B."/>
            <person name="Saeed E.E."/>
            <person name="Sukumarinath V."/>
            <person name="Mishra A.K."/>
            <person name="Hazzouri K.M."/>
            <person name="Almaskari R."/>
            <person name="Sharma A.K."/>
            <person name="Amiri K.M.A."/>
        </authorList>
    </citation>
    <scope>NUCLEOTIDE SEQUENCE [LARGE SCALE GENOMIC DNA]</scope>
    <source>
        <strain evidence="4">kcgeb_sd</strain>
    </source>
</reference>
<evidence type="ECO:0000256" key="2">
    <source>
        <dbReference type="ARBA" id="ARBA00023002"/>
    </source>
</evidence>